<evidence type="ECO:0000313" key="1">
    <source>
        <dbReference type="EMBL" id="TCK85421.1"/>
    </source>
</evidence>
<dbReference type="AlphaFoldDB" id="A0A4V2PYB9"/>
<evidence type="ECO:0000313" key="2">
    <source>
        <dbReference type="Proteomes" id="UP000294616"/>
    </source>
</evidence>
<name>A0A4V2PYB9_9SPHI</name>
<gene>
    <name evidence="1" type="ORF">C8N28_0727</name>
</gene>
<sequence>MAYNKDIPYNDLPDLPPVTFMESNELLRHFVIFP</sequence>
<protein>
    <submittedName>
        <fullName evidence="1">Uncharacterized protein</fullName>
    </submittedName>
</protein>
<proteinExistence type="predicted"/>
<keyword evidence="2" id="KW-1185">Reference proteome</keyword>
<dbReference type="Proteomes" id="UP000294616">
    <property type="component" value="Unassembled WGS sequence"/>
</dbReference>
<organism evidence="1 2">
    <name type="scientific">Albibacterium bauzanense</name>
    <dbReference type="NCBI Taxonomy" id="653929"/>
    <lineage>
        <taxon>Bacteria</taxon>
        <taxon>Pseudomonadati</taxon>
        <taxon>Bacteroidota</taxon>
        <taxon>Sphingobacteriia</taxon>
        <taxon>Sphingobacteriales</taxon>
        <taxon>Sphingobacteriaceae</taxon>
        <taxon>Albibacterium</taxon>
    </lineage>
</organism>
<reference evidence="1 2" key="1">
    <citation type="submission" date="2019-03" db="EMBL/GenBank/DDBJ databases">
        <title>Genomic Encyclopedia of Archaeal and Bacterial Type Strains, Phase II (KMG-II): from individual species to whole genera.</title>
        <authorList>
            <person name="Goeker M."/>
        </authorList>
    </citation>
    <scope>NUCLEOTIDE SEQUENCE [LARGE SCALE GENOMIC DNA]</scope>
    <source>
        <strain evidence="1 2">DSM 22554</strain>
    </source>
</reference>
<dbReference type="EMBL" id="SMGO01000001">
    <property type="protein sequence ID" value="TCK85421.1"/>
    <property type="molecule type" value="Genomic_DNA"/>
</dbReference>
<accession>A0A4V2PYB9</accession>
<comment type="caution">
    <text evidence="1">The sequence shown here is derived from an EMBL/GenBank/DDBJ whole genome shotgun (WGS) entry which is preliminary data.</text>
</comment>